<sequence length="197" mass="23312">MKNVSGHAINKIKAHFESMVDMPKNDWLFFISKLEERFYSKKSIILRKGEIENMFCYLEKGSIRYFIPRSEDIEVTFGFRHEDEFSSAYDSFVSRKPSHYSLEAMEDSVLWCIEYDDLQEIYARTSVGNIIGRVFAEYNLVEKWNRELSFINQTAEERYLDIFANRPELIKKVPLKYLASYIGVTPQALSRIRKRIS</sequence>
<reference evidence="2 3" key="1">
    <citation type="submission" date="2018-08" db="EMBL/GenBank/DDBJ databases">
        <title>The reduced genetic potential of extracellular carbohydrate catabolism in Euzebyella marina RN62, a Flavobacteriia bacterium isolated from the hadal water.</title>
        <authorList>
            <person name="Xue C."/>
        </authorList>
    </citation>
    <scope>NUCLEOTIDE SEQUENCE [LARGE SCALE GENOMIC DNA]</scope>
    <source>
        <strain evidence="2 3">RN62</strain>
    </source>
</reference>
<dbReference type="Proteomes" id="UP000276309">
    <property type="component" value="Chromosome"/>
</dbReference>
<feature type="domain" description="Cyclic nucleotide-binding" evidence="1">
    <location>
        <begin position="30"/>
        <end position="126"/>
    </location>
</feature>
<evidence type="ECO:0000259" key="1">
    <source>
        <dbReference type="PROSITE" id="PS50042"/>
    </source>
</evidence>
<dbReference type="CDD" id="cd00038">
    <property type="entry name" value="CAP_ED"/>
    <property type="match status" value="1"/>
</dbReference>
<dbReference type="AlphaFoldDB" id="A0A3G2L6Y5"/>
<proteinExistence type="predicted"/>
<dbReference type="SUPFAM" id="SSF51206">
    <property type="entry name" value="cAMP-binding domain-like"/>
    <property type="match status" value="1"/>
</dbReference>
<organism evidence="2 3">
    <name type="scientific">Euzebyella marina</name>
    <dbReference type="NCBI Taxonomy" id="1761453"/>
    <lineage>
        <taxon>Bacteria</taxon>
        <taxon>Pseudomonadati</taxon>
        <taxon>Bacteroidota</taxon>
        <taxon>Flavobacteriia</taxon>
        <taxon>Flavobacteriales</taxon>
        <taxon>Flavobacteriaceae</taxon>
        <taxon>Euzebyella</taxon>
    </lineage>
</organism>
<dbReference type="EMBL" id="CP032050">
    <property type="protein sequence ID" value="AYN68037.1"/>
    <property type="molecule type" value="Genomic_DNA"/>
</dbReference>
<dbReference type="Gene3D" id="2.60.120.10">
    <property type="entry name" value="Jelly Rolls"/>
    <property type="match status" value="1"/>
</dbReference>
<keyword evidence="3" id="KW-1185">Reference proteome</keyword>
<evidence type="ECO:0000313" key="3">
    <source>
        <dbReference type="Proteomes" id="UP000276309"/>
    </source>
</evidence>
<dbReference type="RefSeq" id="WP_121849052.1">
    <property type="nucleotide sequence ID" value="NZ_CP032050.1"/>
</dbReference>
<dbReference type="InterPro" id="IPR018490">
    <property type="entry name" value="cNMP-bd_dom_sf"/>
</dbReference>
<accession>A0A3G2L6Y5</accession>
<gene>
    <name evidence="2" type="ORF">D1013_11955</name>
</gene>
<dbReference type="PROSITE" id="PS50042">
    <property type="entry name" value="CNMP_BINDING_3"/>
    <property type="match status" value="1"/>
</dbReference>
<dbReference type="KEGG" id="emar:D1013_11955"/>
<dbReference type="InterPro" id="IPR014710">
    <property type="entry name" value="RmlC-like_jellyroll"/>
</dbReference>
<protein>
    <submittedName>
        <fullName evidence="2">Cyclic nucleotide-binding domain-containing protein</fullName>
    </submittedName>
</protein>
<name>A0A3G2L6Y5_9FLAO</name>
<dbReference type="Pfam" id="PF00027">
    <property type="entry name" value="cNMP_binding"/>
    <property type="match status" value="1"/>
</dbReference>
<evidence type="ECO:0000313" key="2">
    <source>
        <dbReference type="EMBL" id="AYN68037.1"/>
    </source>
</evidence>
<dbReference type="InterPro" id="IPR000595">
    <property type="entry name" value="cNMP-bd_dom"/>
</dbReference>
<dbReference type="OrthoDB" id="1044733at2"/>